<organism evidence="1 2">
    <name type="scientific">Aureibacter tunicatorum</name>
    <dbReference type="NCBI Taxonomy" id="866807"/>
    <lineage>
        <taxon>Bacteria</taxon>
        <taxon>Pseudomonadati</taxon>
        <taxon>Bacteroidota</taxon>
        <taxon>Cytophagia</taxon>
        <taxon>Cytophagales</taxon>
        <taxon>Persicobacteraceae</taxon>
        <taxon>Aureibacter</taxon>
    </lineage>
</organism>
<dbReference type="EMBL" id="JAVDQD010000003">
    <property type="protein sequence ID" value="MDR6239864.1"/>
    <property type="molecule type" value="Genomic_DNA"/>
</dbReference>
<comment type="caution">
    <text evidence="1">The sequence shown here is derived from an EMBL/GenBank/DDBJ whole genome shotgun (WGS) entry which is preliminary data.</text>
</comment>
<dbReference type="Proteomes" id="UP001185092">
    <property type="component" value="Unassembled WGS sequence"/>
</dbReference>
<evidence type="ECO:0000313" key="2">
    <source>
        <dbReference type="Proteomes" id="UP001185092"/>
    </source>
</evidence>
<dbReference type="AlphaFoldDB" id="A0AAE3XPW2"/>
<gene>
    <name evidence="1" type="ORF">HNQ88_002912</name>
</gene>
<keyword evidence="2" id="KW-1185">Reference proteome</keyword>
<dbReference type="RefSeq" id="WP_309939669.1">
    <property type="nucleotide sequence ID" value="NZ_AP025305.1"/>
</dbReference>
<proteinExistence type="predicted"/>
<accession>A0AAE3XPW2</accession>
<sequence length="592" mass="69141">MSKDNLITRNAKDLNRLLSHSRSEFEVVVFSGSINQIEEKYIQRKHSVKEFQLSGKGYASEDIKDAIIHGESVDEIVKRKNNPVKLFQFPNLETLQIDHDSQLSTELLTAIGNHANFKKLVISTPSQEQQQWLLEQVDISLFERWIDNAQQIDLMPVGSLTIEFQGELCDELRSRCEHIIDYLNEPYPKVGIPLGLEEAQEQLESVVSAKEKLKLFHLFPHILSWKWSEDEKVLLDKALRHCLMNQVFNAEGSDYALMEGIMKRKKYSALLYLIFDQVLRLNLRIVDYESLAITQYFRKANSIIVDFIVNEDNSYMTLSLEHFYYPMNYKSLTFLNIGNKYHAQDFSDFHNMEEIRIESENLGNPFFGFHPKLKKVIIKDSQLNNFPESLCSTPVESIVLQMSTISLPAQIKNMKSLKFFQWISNESLPITERLKFNDQIVIKGFVKKYPLRKAQKSKNEFQDSLFSDELSTQLDAIKQIGTHDKWEEWIWHLLVIAKVSKYAEAREEARHIINMFCTTEHFLKQLEKNDVLLKENYNGLKVNNIFSEFPLVSQIECLEYAYRITGEELILWKKAELEMLSEEIKDPVVEII</sequence>
<protein>
    <submittedName>
        <fullName evidence="1">Uncharacterized protein</fullName>
    </submittedName>
</protein>
<reference evidence="1" key="1">
    <citation type="submission" date="2023-07" db="EMBL/GenBank/DDBJ databases">
        <title>Genomic Encyclopedia of Type Strains, Phase IV (KMG-IV): sequencing the most valuable type-strain genomes for metagenomic binning, comparative biology and taxonomic classification.</title>
        <authorList>
            <person name="Goeker M."/>
        </authorList>
    </citation>
    <scope>NUCLEOTIDE SEQUENCE</scope>
    <source>
        <strain evidence="1">DSM 26174</strain>
    </source>
</reference>
<name>A0AAE3XPW2_9BACT</name>
<evidence type="ECO:0000313" key="1">
    <source>
        <dbReference type="EMBL" id="MDR6239864.1"/>
    </source>
</evidence>